<reference evidence="6" key="1">
    <citation type="submission" date="2009-01" db="EMBL/GenBank/DDBJ databases">
        <title>Complete sequence of Anaeromyxobacter dehalogenans 2CP-1.</title>
        <authorList>
            <consortium name="US DOE Joint Genome Institute"/>
            <person name="Lucas S."/>
            <person name="Copeland A."/>
            <person name="Lapidus A."/>
            <person name="Glavina del Rio T."/>
            <person name="Dalin E."/>
            <person name="Tice H."/>
            <person name="Bruce D."/>
            <person name="Goodwin L."/>
            <person name="Pitluck S."/>
            <person name="Saunders E."/>
            <person name="Brettin T."/>
            <person name="Detter J.C."/>
            <person name="Han C."/>
            <person name="Larimer F."/>
            <person name="Land M."/>
            <person name="Hauser L."/>
            <person name="Kyrpides N."/>
            <person name="Ovchinnikova G."/>
            <person name="Beliaev A.S."/>
            <person name="Richardson P."/>
        </authorList>
    </citation>
    <scope>NUCLEOTIDE SEQUENCE</scope>
    <source>
        <strain evidence="6">2CP-1</strain>
    </source>
</reference>
<evidence type="ECO:0000256" key="3">
    <source>
        <dbReference type="ARBA" id="ARBA00022777"/>
    </source>
</evidence>
<dbReference type="Gene3D" id="3.40.50.10330">
    <property type="entry name" value="Probable inorganic polyphosphate/atp-NAD kinase, domain 1"/>
    <property type="match status" value="1"/>
</dbReference>
<evidence type="ECO:0000259" key="5">
    <source>
        <dbReference type="PROSITE" id="PS50146"/>
    </source>
</evidence>
<dbReference type="KEGG" id="acp:A2cp1_1424"/>
<dbReference type="NCBIfam" id="TIGR00147">
    <property type="entry name" value="YegS/Rv2252/BmrU family lipid kinase"/>
    <property type="match status" value="1"/>
</dbReference>
<dbReference type="InterPro" id="IPR017438">
    <property type="entry name" value="ATP-NAD_kinase_N"/>
</dbReference>
<keyword evidence="2" id="KW-0547">Nucleotide-binding</keyword>
<accession>B8JH66</accession>
<dbReference type="Pfam" id="PF00781">
    <property type="entry name" value="DAGK_cat"/>
    <property type="match status" value="1"/>
</dbReference>
<evidence type="ECO:0000256" key="1">
    <source>
        <dbReference type="ARBA" id="ARBA00022679"/>
    </source>
</evidence>
<dbReference type="SMART" id="SM00046">
    <property type="entry name" value="DAGKc"/>
    <property type="match status" value="1"/>
</dbReference>
<keyword evidence="1" id="KW-0808">Transferase</keyword>
<dbReference type="HOGENOM" id="CLU_045532_0_0_7"/>
<dbReference type="PANTHER" id="PTHR12358:SF54">
    <property type="entry name" value="SPHINGOSINE KINASE RELATED PROTEIN"/>
    <property type="match status" value="1"/>
</dbReference>
<dbReference type="GO" id="GO:0016301">
    <property type="term" value="F:kinase activity"/>
    <property type="evidence" value="ECO:0007669"/>
    <property type="project" value="UniProtKB-KW"/>
</dbReference>
<proteinExistence type="predicted"/>
<dbReference type="EMBL" id="CP001359">
    <property type="protein sequence ID" value="ACL64768.1"/>
    <property type="molecule type" value="Genomic_DNA"/>
</dbReference>
<dbReference type="SUPFAM" id="SSF111331">
    <property type="entry name" value="NAD kinase/diacylglycerol kinase-like"/>
    <property type="match status" value="1"/>
</dbReference>
<evidence type="ECO:0000313" key="6">
    <source>
        <dbReference type="EMBL" id="ACL64768.1"/>
    </source>
</evidence>
<dbReference type="Proteomes" id="UP000007089">
    <property type="component" value="Chromosome"/>
</dbReference>
<organism evidence="6 7">
    <name type="scientific">Anaeromyxobacter dehalogenans (strain ATCC BAA-258 / DSM 21875 / 2CP-1)</name>
    <dbReference type="NCBI Taxonomy" id="455488"/>
    <lineage>
        <taxon>Bacteria</taxon>
        <taxon>Pseudomonadati</taxon>
        <taxon>Myxococcota</taxon>
        <taxon>Myxococcia</taxon>
        <taxon>Myxococcales</taxon>
        <taxon>Cystobacterineae</taxon>
        <taxon>Anaeromyxobacteraceae</taxon>
        <taxon>Anaeromyxobacter</taxon>
    </lineage>
</organism>
<dbReference type="AlphaFoldDB" id="B8JH66"/>
<gene>
    <name evidence="6" type="ordered locus">A2cp1_1424</name>
</gene>
<feature type="domain" description="DAGKc" evidence="5">
    <location>
        <begin position="1"/>
        <end position="134"/>
    </location>
</feature>
<evidence type="ECO:0000313" key="7">
    <source>
        <dbReference type="Proteomes" id="UP000007089"/>
    </source>
</evidence>
<evidence type="ECO:0000256" key="4">
    <source>
        <dbReference type="ARBA" id="ARBA00022840"/>
    </source>
</evidence>
<dbReference type="GO" id="GO:0008654">
    <property type="term" value="P:phospholipid biosynthetic process"/>
    <property type="evidence" value="ECO:0007669"/>
    <property type="project" value="InterPro"/>
</dbReference>
<dbReference type="InterPro" id="IPR045540">
    <property type="entry name" value="YegS/DAGK_C"/>
</dbReference>
<dbReference type="PROSITE" id="PS50146">
    <property type="entry name" value="DAGK"/>
    <property type="match status" value="1"/>
</dbReference>
<keyword evidence="4" id="KW-0067">ATP-binding</keyword>
<name>B8JH66_ANAD2</name>
<dbReference type="GO" id="GO:0005524">
    <property type="term" value="F:ATP binding"/>
    <property type="evidence" value="ECO:0007669"/>
    <property type="project" value="UniProtKB-KW"/>
</dbReference>
<protein>
    <submittedName>
        <fullName evidence="6">Diacylglycerol kinase catalytic region</fullName>
    </submittedName>
</protein>
<dbReference type="Gene3D" id="2.60.200.40">
    <property type="match status" value="1"/>
</dbReference>
<sequence>MKPFLIVNPASASGRTGRHFDRIARAVRASIGDFECAFTRARGDGVRLAREALASGGKLVVAVGGDGTASEVIDGLTGETGPRDPEAHFGFIPRGTGGDLCRTLGIDPDVDSAARTLASRDVAVLDLGRLELAGPDGAPVTRHFANVAGFGVSGEVSALVNRGLKLPSGKLSYMLASARALMSWSDQPVRWRVDGGAWKEERITAVSVCNGRYFGGGMKVAPDARMDDGLFDVVLWKAFGMGDFIAKRPMLYDGTHVRLENTRVLRARTLEAEPLEGARVRIDSDGESPGRLPARFTILPGALRIRVGR</sequence>
<evidence type="ECO:0000256" key="2">
    <source>
        <dbReference type="ARBA" id="ARBA00022741"/>
    </source>
</evidence>
<keyword evidence="3 6" id="KW-0418">Kinase</keyword>
<dbReference type="InterPro" id="IPR005218">
    <property type="entry name" value="Diacylglycerol/lipid_kinase"/>
</dbReference>
<dbReference type="Pfam" id="PF19279">
    <property type="entry name" value="YegS_C"/>
    <property type="match status" value="1"/>
</dbReference>
<keyword evidence="7" id="KW-1185">Reference proteome</keyword>
<dbReference type="PANTHER" id="PTHR12358">
    <property type="entry name" value="SPHINGOSINE KINASE"/>
    <property type="match status" value="1"/>
</dbReference>
<dbReference type="InterPro" id="IPR050187">
    <property type="entry name" value="Lipid_Phosphate_FormReg"/>
</dbReference>
<dbReference type="InterPro" id="IPR001206">
    <property type="entry name" value="Diacylglycerol_kinase_cat_dom"/>
</dbReference>
<dbReference type="RefSeq" id="WP_012632724.1">
    <property type="nucleotide sequence ID" value="NC_011891.1"/>
</dbReference>
<dbReference type="InterPro" id="IPR016064">
    <property type="entry name" value="NAD/diacylglycerol_kinase_sf"/>
</dbReference>